<dbReference type="InterPro" id="IPR017665">
    <property type="entry name" value="Guanylate_kinase"/>
</dbReference>
<evidence type="ECO:0000256" key="6">
    <source>
        <dbReference type="ARBA" id="ARBA00022777"/>
    </source>
</evidence>
<dbReference type="AlphaFoldDB" id="A0A1F7RUG0"/>
<reference evidence="11 12" key="1">
    <citation type="journal article" date="2016" name="Nat. Commun.">
        <title>Thousands of microbial genomes shed light on interconnected biogeochemical processes in an aquifer system.</title>
        <authorList>
            <person name="Anantharaman K."/>
            <person name="Brown C.T."/>
            <person name="Hug L.A."/>
            <person name="Sharon I."/>
            <person name="Castelle C.J."/>
            <person name="Probst A.J."/>
            <person name="Thomas B.C."/>
            <person name="Singh A."/>
            <person name="Wilkins M.J."/>
            <person name="Karaoz U."/>
            <person name="Brodie E.L."/>
            <person name="Williams K.H."/>
            <person name="Hubbard S.S."/>
            <person name="Banfield J.F."/>
        </authorList>
    </citation>
    <scope>NUCLEOTIDE SEQUENCE [LARGE SCALE GENOMIC DNA]</scope>
</reference>
<dbReference type="InterPro" id="IPR008144">
    <property type="entry name" value="Guanylate_kin-like_dom"/>
</dbReference>
<comment type="similarity">
    <text evidence="1 9">Belongs to the guanylate kinase family.</text>
</comment>
<dbReference type="EMBL" id="MGDE01000171">
    <property type="protein sequence ID" value="OGL44674.1"/>
    <property type="molecule type" value="Genomic_DNA"/>
</dbReference>
<evidence type="ECO:0000313" key="11">
    <source>
        <dbReference type="EMBL" id="OGL44674.1"/>
    </source>
</evidence>
<sequence length="203" mass="22822">MSRKNFLLIVSAPSGGGKTTLCQKLIKSLPDIKLSVSYTTRTPRSGEIKGKDYFFISSKRFLEMKSKGAFAEWALVHGNYYGTALKNVEEAIKSETDLVLAIDTQGAAKVKKKFKNSVTVFVIPSSLRELEKRLKNRNADSSKDIEKRIKAASKEIRCISQYDYLIINDDFSSALSDLKSIVIAERTKVSRIKEKKFSLKNLI</sequence>
<evidence type="ECO:0000256" key="4">
    <source>
        <dbReference type="ARBA" id="ARBA00022679"/>
    </source>
</evidence>
<comment type="catalytic activity">
    <reaction evidence="9">
        <text>GMP + ATP = GDP + ADP</text>
        <dbReference type="Rhea" id="RHEA:20780"/>
        <dbReference type="ChEBI" id="CHEBI:30616"/>
        <dbReference type="ChEBI" id="CHEBI:58115"/>
        <dbReference type="ChEBI" id="CHEBI:58189"/>
        <dbReference type="ChEBI" id="CHEBI:456216"/>
        <dbReference type="EC" id="2.7.4.8"/>
    </reaction>
</comment>
<evidence type="ECO:0000256" key="8">
    <source>
        <dbReference type="ARBA" id="ARBA00030128"/>
    </source>
</evidence>
<comment type="caution">
    <text evidence="11">The sequence shown here is derived from an EMBL/GenBank/DDBJ whole genome shotgun (WGS) entry which is preliminary data.</text>
</comment>
<dbReference type="Gene3D" id="3.30.63.10">
    <property type="entry name" value="Guanylate Kinase phosphate binding domain"/>
    <property type="match status" value="1"/>
</dbReference>
<dbReference type="InterPro" id="IPR020590">
    <property type="entry name" value="Guanylate_kinase_CS"/>
</dbReference>
<organism evidence="11 12">
    <name type="scientific">Candidatus Schekmanbacteria bacterium RBG_16_38_10</name>
    <dbReference type="NCBI Taxonomy" id="1817879"/>
    <lineage>
        <taxon>Bacteria</taxon>
        <taxon>Candidatus Schekmaniibacteriota</taxon>
    </lineage>
</organism>
<evidence type="ECO:0000256" key="5">
    <source>
        <dbReference type="ARBA" id="ARBA00022741"/>
    </source>
</evidence>
<name>A0A1F7RUG0_9BACT</name>
<proteinExistence type="inferred from homology"/>
<dbReference type="PROSITE" id="PS00856">
    <property type="entry name" value="GUANYLATE_KINASE_1"/>
    <property type="match status" value="1"/>
</dbReference>
<dbReference type="Proteomes" id="UP000178797">
    <property type="component" value="Unassembled WGS sequence"/>
</dbReference>
<evidence type="ECO:0000256" key="1">
    <source>
        <dbReference type="ARBA" id="ARBA00005790"/>
    </source>
</evidence>
<accession>A0A1F7RUG0</accession>
<dbReference type="InterPro" id="IPR027417">
    <property type="entry name" value="P-loop_NTPase"/>
</dbReference>
<dbReference type="GO" id="GO:0004385">
    <property type="term" value="F:GMP kinase activity"/>
    <property type="evidence" value="ECO:0007669"/>
    <property type="project" value="UniProtKB-UniRule"/>
</dbReference>
<keyword evidence="5 9" id="KW-0547">Nucleotide-binding</keyword>
<dbReference type="PANTHER" id="PTHR23117">
    <property type="entry name" value="GUANYLATE KINASE-RELATED"/>
    <property type="match status" value="1"/>
</dbReference>
<feature type="domain" description="Guanylate kinase-like" evidence="10">
    <location>
        <begin position="5"/>
        <end position="183"/>
    </location>
</feature>
<dbReference type="SMART" id="SM00072">
    <property type="entry name" value="GuKc"/>
    <property type="match status" value="1"/>
</dbReference>
<dbReference type="Gene3D" id="3.40.50.300">
    <property type="entry name" value="P-loop containing nucleotide triphosphate hydrolases"/>
    <property type="match status" value="1"/>
</dbReference>
<dbReference type="PROSITE" id="PS50052">
    <property type="entry name" value="GUANYLATE_KINASE_2"/>
    <property type="match status" value="1"/>
</dbReference>
<dbReference type="SUPFAM" id="SSF52540">
    <property type="entry name" value="P-loop containing nucleoside triphosphate hydrolases"/>
    <property type="match status" value="1"/>
</dbReference>
<dbReference type="EC" id="2.7.4.8" evidence="2 9"/>
<gene>
    <name evidence="9" type="primary">gmk</name>
    <name evidence="11" type="ORF">A2W05_08140</name>
</gene>
<evidence type="ECO:0000256" key="9">
    <source>
        <dbReference type="HAMAP-Rule" id="MF_00328"/>
    </source>
</evidence>
<dbReference type="PANTHER" id="PTHR23117:SF13">
    <property type="entry name" value="GUANYLATE KINASE"/>
    <property type="match status" value="1"/>
</dbReference>
<keyword evidence="4 9" id="KW-0808">Transferase</keyword>
<dbReference type="Pfam" id="PF00625">
    <property type="entry name" value="Guanylate_kin"/>
    <property type="match status" value="1"/>
</dbReference>
<keyword evidence="7 9" id="KW-0067">ATP-binding</keyword>
<dbReference type="InterPro" id="IPR008145">
    <property type="entry name" value="GK/Ca_channel_bsu"/>
</dbReference>
<dbReference type="GO" id="GO:0005829">
    <property type="term" value="C:cytosol"/>
    <property type="evidence" value="ECO:0007669"/>
    <property type="project" value="TreeGrafter"/>
</dbReference>
<evidence type="ECO:0000259" key="10">
    <source>
        <dbReference type="PROSITE" id="PS50052"/>
    </source>
</evidence>
<evidence type="ECO:0000256" key="2">
    <source>
        <dbReference type="ARBA" id="ARBA00012961"/>
    </source>
</evidence>
<dbReference type="NCBIfam" id="TIGR03263">
    <property type="entry name" value="guanyl_kin"/>
    <property type="match status" value="1"/>
</dbReference>
<comment type="function">
    <text evidence="9">Essential for recycling GMP and indirectly, cGMP.</text>
</comment>
<keyword evidence="6 9" id="KW-0418">Kinase</keyword>
<dbReference type="FunFam" id="3.30.63.10:FF:000002">
    <property type="entry name" value="Guanylate kinase 1"/>
    <property type="match status" value="1"/>
</dbReference>
<dbReference type="CDD" id="cd00071">
    <property type="entry name" value="GMPK"/>
    <property type="match status" value="1"/>
</dbReference>
<evidence type="ECO:0000256" key="7">
    <source>
        <dbReference type="ARBA" id="ARBA00022840"/>
    </source>
</evidence>
<dbReference type="GO" id="GO:0005524">
    <property type="term" value="F:ATP binding"/>
    <property type="evidence" value="ECO:0007669"/>
    <property type="project" value="UniProtKB-UniRule"/>
</dbReference>
<evidence type="ECO:0000313" key="12">
    <source>
        <dbReference type="Proteomes" id="UP000178797"/>
    </source>
</evidence>
<comment type="subcellular location">
    <subcellularLocation>
        <location evidence="9">Cytoplasm</location>
    </subcellularLocation>
</comment>
<evidence type="ECO:0000256" key="3">
    <source>
        <dbReference type="ARBA" id="ARBA00016296"/>
    </source>
</evidence>
<keyword evidence="9" id="KW-0963">Cytoplasm</keyword>
<dbReference type="HAMAP" id="MF_00328">
    <property type="entry name" value="Guanylate_kinase"/>
    <property type="match status" value="1"/>
</dbReference>
<feature type="binding site" evidence="9">
    <location>
        <begin position="12"/>
        <end position="19"/>
    </location>
    <ligand>
        <name>ATP</name>
        <dbReference type="ChEBI" id="CHEBI:30616"/>
    </ligand>
</feature>
<protein>
    <recommendedName>
        <fullName evidence="3 9">Guanylate kinase</fullName>
        <ecNumber evidence="2 9">2.7.4.8</ecNumber>
    </recommendedName>
    <alternativeName>
        <fullName evidence="8 9">GMP kinase</fullName>
    </alternativeName>
</protein>